<gene>
    <name evidence="2" type="ORF">NDU88_002931</name>
</gene>
<dbReference type="Proteomes" id="UP001066276">
    <property type="component" value="Chromosome 11"/>
</dbReference>
<organism evidence="2 3">
    <name type="scientific">Pleurodeles waltl</name>
    <name type="common">Iberian ribbed newt</name>
    <dbReference type="NCBI Taxonomy" id="8319"/>
    <lineage>
        <taxon>Eukaryota</taxon>
        <taxon>Metazoa</taxon>
        <taxon>Chordata</taxon>
        <taxon>Craniata</taxon>
        <taxon>Vertebrata</taxon>
        <taxon>Euteleostomi</taxon>
        <taxon>Amphibia</taxon>
        <taxon>Batrachia</taxon>
        <taxon>Caudata</taxon>
        <taxon>Salamandroidea</taxon>
        <taxon>Salamandridae</taxon>
        <taxon>Pleurodelinae</taxon>
        <taxon>Pleurodeles</taxon>
    </lineage>
</organism>
<name>A0AAV7LDX8_PLEWA</name>
<accession>A0AAV7LDX8</accession>
<protein>
    <submittedName>
        <fullName evidence="2">Uncharacterized protein</fullName>
    </submittedName>
</protein>
<evidence type="ECO:0000313" key="2">
    <source>
        <dbReference type="EMBL" id="KAJ1089786.1"/>
    </source>
</evidence>
<reference evidence="2" key="1">
    <citation type="journal article" date="2022" name="bioRxiv">
        <title>Sequencing and chromosome-scale assembly of the giantPleurodeles waltlgenome.</title>
        <authorList>
            <person name="Brown T."/>
            <person name="Elewa A."/>
            <person name="Iarovenko S."/>
            <person name="Subramanian E."/>
            <person name="Araus A.J."/>
            <person name="Petzold A."/>
            <person name="Susuki M."/>
            <person name="Suzuki K.-i.T."/>
            <person name="Hayashi T."/>
            <person name="Toyoda A."/>
            <person name="Oliveira C."/>
            <person name="Osipova E."/>
            <person name="Leigh N.D."/>
            <person name="Simon A."/>
            <person name="Yun M.H."/>
        </authorList>
    </citation>
    <scope>NUCLEOTIDE SEQUENCE</scope>
    <source>
        <strain evidence="2">20211129_DDA</strain>
        <tissue evidence="2">Liver</tissue>
    </source>
</reference>
<keyword evidence="3" id="KW-1185">Reference proteome</keyword>
<evidence type="ECO:0000313" key="3">
    <source>
        <dbReference type="Proteomes" id="UP001066276"/>
    </source>
</evidence>
<feature type="compositionally biased region" description="Polar residues" evidence="1">
    <location>
        <begin position="175"/>
        <end position="192"/>
    </location>
</feature>
<proteinExistence type="predicted"/>
<comment type="caution">
    <text evidence="2">The sequence shown here is derived from an EMBL/GenBank/DDBJ whole genome shotgun (WGS) entry which is preliminary data.</text>
</comment>
<dbReference type="EMBL" id="JANPWB010000015">
    <property type="protein sequence ID" value="KAJ1089786.1"/>
    <property type="molecule type" value="Genomic_DNA"/>
</dbReference>
<feature type="compositionally biased region" description="Polar residues" evidence="1">
    <location>
        <begin position="104"/>
        <end position="116"/>
    </location>
</feature>
<evidence type="ECO:0000256" key="1">
    <source>
        <dbReference type="SAM" id="MobiDB-lite"/>
    </source>
</evidence>
<feature type="region of interest" description="Disordered" evidence="1">
    <location>
        <begin position="93"/>
        <end position="125"/>
    </location>
</feature>
<feature type="region of interest" description="Disordered" evidence="1">
    <location>
        <begin position="160"/>
        <end position="192"/>
    </location>
</feature>
<dbReference type="AlphaFoldDB" id="A0AAV7LDX8"/>
<sequence>MAPKNVRNLAYKLEGACQARVAKEGSDGRLTGKRLTEGSRIEWEKERIALGENVTKDWTFETRKVENDEKNIDWSKDGGDKFYSLKEESEAVSSGCDLSEEGGNVSSTAESLSSAVGPTVRPQWQHRKRINSRIGSGAIGDSLGECAETLKWDCSGIRLSQPGKDPKAPKDTVLIPNSTAGENSPDGQMNNMASADTKLLHLIYGTVREPQMETRAESRRA</sequence>